<dbReference type="InterPro" id="IPR036614">
    <property type="entry name" value="RusA-like_sf"/>
</dbReference>
<proteinExistence type="predicted"/>
<evidence type="ECO:0000313" key="1">
    <source>
        <dbReference type="EMBL" id="TWT51070.1"/>
    </source>
</evidence>
<dbReference type="GO" id="GO:0006310">
    <property type="term" value="P:DNA recombination"/>
    <property type="evidence" value="ECO:0007669"/>
    <property type="project" value="InterPro"/>
</dbReference>
<dbReference type="Pfam" id="PF05866">
    <property type="entry name" value="RusA"/>
    <property type="match status" value="1"/>
</dbReference>
<gene>
    <name evidence="1" type="primary">rusA</name>
    <name evidence="1" type="ORF">Pla22_38460</name>
</gene>
<dbReference type="Gene3D" id="3.30.1330.70">
    <property type="entry name" value="Holliday junction resolvase RusA"/>
    <property type="match status" value="1"/>
</dbReference>
<dbReference type="GO" id="GO:0016787">
    <property type="term" value="F:hydrolase activity"/>
    <property type="evidence" value="ECO:0007669"/>
    <property type="project" value="UniProtKB-KW"/>
</dbReference>
<reference evidence="1 2" key="1">
    <citation type="submission" date="2019-02" db="EMBL/GenBank/DDBJ databases">
        <title>Deep-cultivation of Planctomycetes and their phenomic and genomic characterization uncovers novel biology.</title>
        <authorList>
            <person name="Wiegand S."/>
            <person name="Jogler M."/>
            <person name="Boedeker C."/>
            <person name="Pinto D."/>
            <person name="Vollmers J."/>
            <person name="Rivas-Marin E."/>
            <person name="Kohn T."/>
            <person name="Peeters S.H."/>
            <person name="Heuer A."/>
            <person name="Rast P."/>
            <person name="Oberbeckmann S."/>
            <person name="Bunk B."/>
            <person name="Jeske O."/>
            <person name="Meyerdierks A."/>
            <person name="Storesund J.E."/>
            <person name="Kallscheuer N."/>
            <person name="Luecker S."/>
            <person name="Lage O.M."/>
            <person name="Pohl T."/>
            <person name="Merkel B.J."/>
            <person name="Hornburger P."/>
            <person name="Mueller R.-W."/>
            <person name="Bruemmer F."/>
            <person name="Labrenz M."/>
            <person name="Spormann A.M."/>
            <person name="Op Den Camp H."/>
            <person name="Overmann J."/>
            <person name="Amann R."/>
            <person name="Jetten M.S.M."/>
            <person name="Mascher T."/>
            <person name="Medema M.H."/>
            <person name="Devos D.P."/>
            <person name="Kaster A.-K."/>
            <person name="Ovreas L."/>
            <person name="Rohde M."/>
            <person name="Galperin M.Y."/>
            <person name="Jogler C."/>
        </authorList>
    </citation>
    <scope>NUCLEOTIDE SEQUENCE [LARGE SCALE GENOMIC DNA]</scope>
    <source>
        <strain evidence="1 2">Pla22</strain>
    </source>
</reference>
<keyword evidence="2" id="KW-1185">Reference proteome</keyword>
<organism evidence="1 2">
    <name type="scientific">Rubripirellula amarantea</name>
    <dbReference type="NCBI Taxonomy" id="2527999"/>
    <lineage>
        <taxon>Bacteria</taxon>
        <taxon>Pseudomonadati</taxon>
        <taxon>Planctomycetota</taxon>
        <taxon>Planctomycetia</taxon>
        <taxon>Pirellulales</taxon>
        <taxon>Pirellulaceae</taxon>
        <taxon>Rubripirellula</taxon>
    </lineage>
</organism>
<keyword evidence="1" id="KW-0378">Hydrolase</keyword>
<name>A0A5C5WK94_9BACT</name>
<protein>
    <submittedName>
        <fullName evidence="1">Crossover junction endodeoxyribonuclease RusA</fullName>
        <ecNumber evidence="1">3.1.22.4</ecNumber>
    </submittedName>
</protein>
<dbReference type="EMBL" id="SJPI01000002">
    <property type="protein sequence ID" value="TWT51070.1"/>
    <property type="molecule type" value="Genomic_DNA"/>
</dbReference>
<dbReference type="Proteomes" id="UP000316598">
    <property type="component" value="Unassembled WGS sequence"/>
</dbReference>
<sequence>MIRLKLPFPPSVNHYWRHVGPRVLVSKKGRQYRADVSSLLHRKQIQTLEGDLIVDIRLTPPDRRRRDVDNSLKALLDSMQFGGVYHDDSQIVRLTVEKVAADPDAPRADVVVQHVPASIGEAGFRICLRCDVAFDSGGPGNRICPTCTLVNNSLPAVKPMERGRKFRNGEPLV</sequence>
<dbReference type="GO" id="GO:0000287">
    <property type="term" value="F:magnesium ion binding"/>
    <property type="evidence" value="ECO:0007669"/>
    <property type="project" value="InterPro"/>
</dbReference>
<comment type="caution">
    <text evidence="1">The sequence shown here is derived from an EMBL/GenBank/DDBJ whole genome shotgun (WGS) entry which is preliminary data.</text>
</comment>
<accession>A0A5C5WK94</accession>
<dbReference type="AlphaFoldDB" id="A0A5C5WK94"/>
<dbReference type="GO" id="GO:0006281">
    <property type="term" value="P:DNA repair"/>
    <property type="evidence" value="ECO:0007669"/>
    <property type="project" value="InterPro"/>
</dbReference>
<evidence type="ECO:0000313" key="2">
    <source>
        <dbReference type="Proteomes" id="UP000316598"/>
    </source>
</evidence>
<dbReference type="SUPFAM" id="SSF103084">
    <property type="entry name" value="Holliday junction resolvase RusA"/>
    <property type="match status" value="1"/>
</dbReference>
<dbReference type="RefSeq" id="WP_165440733.1">
    <property type="nucleotide sequence ID" value="NZ_SJPI01000002.1"/>
</dbReference>
<dbReference type="EC" id="3.1.22.4" evidence="1"/>
<dbReference type="InterPro" id="IPR008822">
    <property type="entry name" value="Endonuclease_RusA-like"/>
</dbReference>